<name>A0ABW5UZM5_9MICO</name>
<accession>A0ABW5UZM5</accession>
<dbReference type="InterPro" id="IPR051120">
    <property type="entry name" value="ABC_AA/LPS_Transport"/>
</dbReference>
<keyword evidence="3 5" id="KW-0067">ATP-binding</keyword>
<comment type="caution">
    <text evidence="5">The sequence shown here is derived from an EMBL/GenBank/DDBJ whole genome shotgun (WGS) entry which is preliminary data.</text>
</comment>
<evidence type="ECO:0000259" key="4">
    <source>
        <dbReference type="PROSITE" id="PS50893"/>
    </source>
</evidence>
<dbReference type="Gene3D" id="3.40.50.300">
    <property type="entry name" value="P-loop containing nucleotide triphosphate hydrolases"/>
    <property type="match status" value="1"/>
</dbReference>
<protein>
    <submittedName>
        <fullName evidence="5">ABC transporter ATP-binding protein</fullName>
    </submittedName>
</protein>
<dbReference type="InterPro" id="IPR003593">
    <property type="entry name" value="AAA+_ATPase"/>
</dbReference>
<keyword evidence="6" id="KW-1185">Reference proteome</keyword>
<evidence type="ECO:0000256" key="1">
    <source>
        <dbReference type="ARBA" id="ARBA00022448"/>
    </source>
</evidence>
<dbReference type="RefSeq" id="WP_019618695.1">
    <property type="nucleotide sequence ID" value="NZ_JBHUNE010000009.1"/>
</dbReference>
<reference evidence="6" key="1">
    <citation type="journal article" date="2019" name="Int. J. Syst. Evol. Microbiol.">
        <title>The Global Catalogue of Microorganisms (GCM) 10K type strain sequencing project: providing services to taxonomists for standard genome sequencing and annotation.</title>
        <authorList>
            <consortium name="The Broad Institute Genomics Platform"/>
            <consortium name="The Broad Institute Genome Sequencing Center for Infectious Disease"/>
            <person name="Wu L."/>
            <person name="Ma J."/>
        </authorList>
    </citation>
    <scope>NUCLEOTIDE SEQUENCE [LARGE SCALE GENOMIC DNA]</scope>
    <source>
        <strain evidence="6">TISTR 1514</strain>
    </source>
</reference>
<dbReference type="Proteomes" id="UP001597492">
    <property type="component" value="Unassembled WGS sequence"/>
</dbReference>
<dbReference type="PANTHER" id="PTHR45772:SF7">
    <property type="entry name" value="AMINO ACID ABC TRANSPORTER ATP-BINDING PROTEIN"/>
    <property type="match status" value="1"/>
</dbReference>
<dbReference type="Pfam" id="PF12399">
    <property type="entry name" value="BCA_ABC_TP_C"/>
    <property type="match status" value="1"/>
</dbReference>
<proteinExistence type="predicted"/>
<dbReference type="SUPFAM" id="SSF52540">
    <property type="entry name" value="P-loop containing nucleoside triphosphate hydrolases"/>
    <property type="match status" value="1"/>
</dbReference>
<organism evidence="5 6">
    <name type="scientific">Gulosibacter faecalis</name>
    <dbReference type="NCBI Taxonomy" id="272240"/>
    <lineage>
        <taxon>Bacteria</taxon>
        <taxon>Bacillati</taxon>
        <taxon>Actinomycetota</taxon>
        <taxon>Actinomycetes</taxon>
        <taxon>Micrococcales</taxon>
        <taxon>Microbacteriaceae</taxon>
        <taxon>Gulosibacter</taxon>
    </lineage>
</organism>
<dbReference type="GO" id="GO:0005524">
    <property type="term" value="F:ATP binding"/>
    <property type="evidence" value="ECO:0007669"/>
    <property type="project" value="UniProtKB-KW"/>
</dbReference>
<dbReference type="EMBL" id="JBHUNE010000009">
    <property type="protein sequence ID" value="MFD2759181.1"/>
    <property type="molecule type" value="Genomic_DNA"/>
</dbReference>
<dbReference type="InterPro" id="IPR003439">
    <property type="entry name" value="ABC_transporter-like_ATP-bd"/>
</dbReference>
<evidence type="ECO:0000256" key="2">
    <source>
        <dbReference type="ARBA" id="ARBA00022741"/>
    </source>
</evidence>
<feature type="domain" description="ABC transporter" evidence="4">
    <location>
        <begin position="7"/>
        <end position="239"/>
    </location>
</feature>
<keyword evidence="1" id="KW-0813">Transport</keyword>
<dbReference type="SMART" id="SM00382">
    <property type="entry name" value="AAA"/>
    <property type="match status" value="1"/>
</dbReference>
<dbReference type="PANTHER" id="PTHR45772">
    <property type="entry name" value="CONSERVED COMPONENT OF ABC TRANSPORTER FOR NATURAL AMINO ACIDS-RELATED"/>
    <property type="match status" value="1"/>
</dbReference>
<dbReference type="PROSITE" id="PS50893">
    <property type="entry name" value="ABC_TRANSPORTER_2"/>
    <property type="match status" value="1"/>
</dbReference>
<dbReference type="InterPro" id="IPR032823">
    <property type="entry name" value="BCA_ABC_TP_C"/>
</dbReference>
<keyword evidence="2" id="KW-0547">Nucleotide-binding</keyword>
<evidence type="ECO:0000313" key="5">
    <source>
        <dbReference type="EMBL" id="MFD2759181.1"/>
    </source>
</evidence>
<evidence type="ECO:0000313" key="6">
    <source>
        <dbReference type="Proteomes" id="UP001597492"/>
    </source>
</evidence>
<dbReference type="CDD" id="cd03219">
    <property type="entry name" value="ABC_Mj1267_LivG_branched"/>
    <property type="match status" value="1"/>
</dbReference>
<gene>
    <name evidence="5" type="ORF">ACFSW7_12425</name>
</gene>
<dbReference type="InterPro" id="IPR027417">
    <property type="entry name" value="P-loop_NTPase"/>
</dbReference>
<evidence type="ECO:0000256" key="3">
    <source>
        <dbReference type="ARBA" id="ARBA00022840"/>
    </source>
</evidence>
<sequence>MTNDAVLQVSGVSKRFGGVQAVDDVSLEVGPNEIIGIIGPNGAGKTSFFNLISGLFPADSGTILFDGEDITKTDLPTRARRGIGRTFQVVRPFAGMTVIENVMVSILVNHPRPAVARAKAMELLDELGIADIAERPTESLNLVMRKRVEVAKALGTEPKLLLLDEVLAGLNSREVTEVLPFVQRVRDRGIAILMIEHIVAAVMEVSDQMLVLNQGRVLASGDPTDVITDPRVIEAYLGSKHTDDTIANNIISEAEERGGSSNA</sequence>
<dbReference type="Pfam" id="PF00005">
    <property type="entry name" value="ABC_tran"/>
    <property type="match status" value="1"/>
</dbReference>